<reference evidence="1 2" key="1">
    <citation type="journal article" date="2021" name="Nat. Plants">
        <title>The Taxus genome provides insights into paclitaxel biosynthesis.</title>
        <authorList>
            <person name="Xiong X."/>
            <person name="Gou J."/>
            <person name="Liao Q."/>
            <person name="Li Y."/>
            <person name="Zhou Q."/>
            <person name="Bi G."/>
            <person name="Li C."/>
            <person name="Du R."/>
            <person name="Wang X."/>
            <person name="Sun T."/>
            <person name="Guo L."/>
            <person name="Liang H."/>
            <person name="Lu P."/>
            <person name="Wu Y."/>
            <person name="Zhang Z."/>
            <person name="Ro D.K."/>
            <person name="Shang Y."/>
            <person name="Huang S."/>
            <person name="Yan J."/>
        </authorList>
    </citation>
    <scope>NUCLEOTIDE SEQUENCE [LARGE SCALE GENOMIC DNA]</scope>
    <source>
        <strain evidence="1">Ta-2019</strain>
    </source>
</reference>
<keyword evidence="2" id="KW-1185">Reference proteome</keyword>
<evidence type="ECO:0000313" key="1">
    <source>
        <dbReference type="EMBL" id="KAH9313159.1"/>
    </source>
</evidence>
<organism evidence="1 2">
    <name type="scientific">Taxus chinensis</name>
    <name type="common">Chinese yew</name>
    <name type="synonym">Taxus wallichiana var. chinensis</name>
    <dbReference type="NCBI Taxonomy" id="29808"/>
    <lineage>
        <taxon>Eukaryota</taxon>
        <taxon>Viridiplantae</taxon>
        <taxon>Streptophyta</taxon>
        <taxon>Embryophyta</taxon>
        <taxon>Tracheophyta</taxon>
        <taxon>Spermatophyta</taxon>
        <taxon>Pinopsida</taxon>
        <taxon>Pinidae</taxon>
        <taxon>Conifers II</taxon>
        <taxon>Cupressales</taxon>
        <taxon>Taxaceae</taxon>
        <taxon>Taxus</taxon>
    </lineage>
</organism>
<feature type="non-terminal residue" evidence="1">
    <location>
        <position position="92"/>
    </location>
</feature>
<dbReference type="EMBL" id="JAHRHJ020000006">
    <property type="protein sequence ID" value="KAH9313159.1"/>
    <property type="molecule type" value="Genomic_DNA"/>
</dbReference>
<comment type="caution">
    <text evidence="1">The sequence shown here is derived from an EMBL/GenBank/DDBJ whole genome shotgun (WGS) entry which is preliminary data.</text>
</comment>
<proteinExistence type="predicted"/>
<dbReference type="AlphaFoldDB" id="A0AA38L443"/>
<dbReference type="Proteomes" id="UP000824469">
    <property type="component" value="Unassembled WGS sequence"/>
</dbReference>
<name>A0AA38L443_TAXCH</name>
<evidence type="ECO:0000313" key="2">
    <source>
        <dbReference type="Proteomes" id="UP000824469"/>
    </source>
</evidence>
<protein>
    <submittedName>
        <fullName evidence="1">Uncharacterized protein</fullName>
    </submittedName>
</protein>
<sequence length="92" mass="10645">MDAPLDTSTPGPKTHSKAREEVKFALMSRVIESDESSTVQEALQSKSWKDAMDVEYQLSDEKQHLAAYQSSTREETHWMQMDIQNKVQIKWD</sequence>
<gene>
    <name evidence="1" type="ORF">KI387_028194</name>
</gene>
<accession>A0AA38L443</accession>